<feature type="transmembrane region" description="Helical" evidence="6">
    <location>
        <begin position="54"/>
        <end position="72"/>
    </location>
</feature>
<sequence>MTATLAPPKTRPLILLGISIGYGLTILDSTIMAAAEADLTDSLGAGTSSLQWTVAAYTVVLGAFLLTAGAAVDRFGAHRVFRAGVVAFGLLSLAGALAPNLAALTGVRALMGLAAAACMPASMSLITQLYTDPRRRARAIGAWAAISGGAMAAGPLVGGAVVAVAGWQGIFWINVPLAAATLALTASPALRGSRTDRPIDWASQLSACAALGLGIDALIALGAGATGHAAVSAVAAVLATALFVRLERRSKSPVLNPAVLRAGNVGPALLAGGAVNFALSGTLFVLPLYFQRTLDLDALRTGLAFVPMTAAFGFLPILTGKIVARTGPRRPILIGLALLATGATGLAAATATGAPLALTLVTSACLGVGVTFAIPALIALVTGAAPAGAAGAAGGFFNATRMIAATVGVAVMGSIAGVDGGAGATATAVALAAAVCAAVLAYSVARIRAT</sequence>
<reference evidence="9" key="1">
    <citation type="journal article" date="2019" name="Int. J. Syst. Evol. Microbiol.">
        <title>The Global Catalogue of Microorganisms (GCM) 10K type strain sequencing project: providing services to taxonomists for standard genome sequencing and annotation.</title>
        <authorList>
            <consortium name="The Broad Institute Genomics Platform"/>
            <consortium name="The Broad Institute Genome Sequencing Center for Infectious Disease"/>
            <person name="Wu L."/>
            <person name="Ma J."/>
        </authorList>
    </citation>
    <scope>NUCLEOTIDE SEQUENCE [LARGE SCALE GENOMIC DNA]</scope>
    <source>
        <strain evidence="9">CCUG 42722</strain>
    </source>
</reference>
<feature type="transmembrane region" description="Helical" evidence="6">
    <location>
        <begin position="202"/>
        <end position="223"/>
    </location>
</feature>
<comment type="caution">
    <text evidence="8">The sequence shown here is derived from an EMBL/GenBank/DDBJ whole genome shotgun (WGS) entry which is preliminary data.</text>
</comment>
<dbReference type="Pfam" id="PF07690">
    <property type="entry name" value="MFS_1"/>
    <property type="match status" value="1"/>
</dbReference>
<keyword evidence="5 6" id="KW-0472">Membrane</keyword>
<dbReference type="SUPFAM" id="SSF103473">
    <property type="entry name" value="MFS general substrate transporter"/>
    <property type="match status" value="1"/>
</dbReference>
<evidence type="ECO:0000313" key="9">
    <source>
        <dbReference type="Proteomes" id="UP001596011"/>
    </source>
</evidence>
<evidence type="ECO:0000313" key="8">
    <source>
        <dbReference type="EMBL" id="MFC4627514.1"/>
    </source>
</evidence>
<evidence type="ECO:0000256" key="6">
    <source>
        <dbReference type="SAM" id="Phobius"/>
    </source>
</evidence>
<keyword evidence="4 6" id="KW-1133">Transmembrane helix</keyword>
<dbReference type="Gene3D" id="1.20.1250.20">
    <property type="entry name" value="MFS general substrate transporter like domains"/>
    <property type="match status" value="1"/>
</dbReference>
<evidence type="ECO:0000256" key="2">
    <source>
        <dbReference type="ARBA" id="ARBA00022448"/>
    </source>
</evidence>
<keyword evidence="9" id="KW-1185">Reference proteome</keyword>
<feature type="domain" description="Major facilitator superfamily (MFS) profile" evidence="7">
    <location>
        <begin position="14"/>
        <end position="450"/>
    </location>
</feature>
<dbReference type="Proteomes" id="UP001596011">
    <property type="component" value="Unassembled WGS sequence"/>
</dbReference>
<evidence type="ECO:0000256" key="1">
    <source>
        <dbReference type="ARBA" id="ARBA00004651"/>
    </source>
</evidence>
<feature type="transmembrane region" description="Helical" evidence="6">
    <location>
        <begin position="12"/>
        <end position="34"/>
    </location>
</feature>
<organism evidence="8 9">
    <name type="scientific">Promicromonospora alba</name>
    <dbReference type="NCBI Taxonomy" id="1616110"/>
    <lineage>
        <taxon>Bacteria</taxon>
        <taxon>Bacillati</taxon>
        <taxon>Actinomycetota</taxon>
        <taxon>Actinomycetes</taxon>
        <taxon>Micrococcales</taxon>
        <taxon>Promicromonosporaceae</taxon>
        <taxon>Promicromonospora</taxon>
    </lineage>
</organism>
<feature type="transmembrane region" description="Helical" evidence="6">
    <location>
        <begin position="357"/>
        <end position="384"/>
    </location>
</feature>
<keyword evidence="3 6" id="KW-0812">Transmembrane</keyword>
<gene>
    <name evidence="8" type="ORF">ACFO6V_04655</name>
</gene>
<dbReference type="CDD" id="cd17321">
    <property type="entry name" value="MFS_MMR_MDR_like"/>
    <property type="match status" value="1"/>
</dbReference>
<feature type="transmembrane region" description="Helical" evidence="6">
    <location>
        <begin position="302"/>
        <end position="320"/>
    </location>
</feature>
<evidence type="ECO:0000256" key="5">
    <source>
        <dbReference type="ARBA" id="ARBA00023136"/>
    </source>
</evidence>
<evidence type="ECO:0000256" key="4">
    <source>
        <dbReference type="ARBA" id="ARBA00022989"/>
    </source>
</evidence>
<feature type="transmembrane region" description="Helical" evidence="6">
    <location>
        <begin position="229"/>
        <end position="246"/>
    </location>
</feature>
<feature type="transmembrane region" description="Helical" evidence="6">
    <location>
        <begin position="267"/>
        <end position="290"/>
    </location>
</feature>
<dbReference type="Gene3D" id="1.20.1720.10">
    <property type="entry name" value="Multidrug resistance protein D"/>
    <property type="match status" value="1"/>
</dbReference>
<dbReference type="PROSITE" id="PS50850">
    <property type="entry name" value="MFS"/>
    <property type="match status" value="1"/>
</dbReference>
<protein>
    <submittedName>
        <fullName evidence="8">MFS transporter</fullName>
    </submittedName>
</protein>
<dbReference type="InterPro" id="IPR036259">
    <property type="entry name" value="MFS_trans_sf"/>
</dbReference>
<name>A0ABV9HDZ4_9MICO</name>
<feature type="transmembrane region" description="Helical" evidence="6">
    <location>
        <begin position="170"/>
        <end position="190"/>
    </location>
</feature>
<dbReference type="EMBL" id="JBHSFI010000002">
    <property type="protein sequence ID" value="MFC4627514.1"/>
    <property type="molecule type" value="Genomic_DNA"/>
</dbReference>
<dbReference type="RefSeq" id="WP_377132731.1">
    <property type="nucleotide sequence ID" value="NZ_JBHSFI010000002.1"/>
</dbReference>
<dbReference type="InterPro" id="IPR020846">
    <property type="entry name" value="MFS_dom"/>
</dbReference>
<accession>A0ABV9HDZ4</accession>
<feature type="transmembrane region" description="Helical" evidence="6">
    <location>
        <begin position="84"/>
        <end position="103"/>
    </location>
</feature>
<evidence type="ECO:0000256" key="3">
    <source>
        <dbReference type="ARBA" id="ARBA00022692"/>
    </source>
</evidence>
<proteinExistence type="predicted"/>
<feature type="transmembrane region" description="Helical" evidence="6">
    <location>
        <begin position="332"/>
        <end position="351"/>
    </location>
</feature>
<dbReference type="PANTHER" id="PTHR42718">
    <property type="entry name" value="MAJOR FACILITATOR SUPERFAMILY MULTIDRUG TRANSPORTER MFSC"/>
    <property type="match status" value="1"/>
</dbReference>
<dbReference type="InterPro" id="IPR011701">
    <property type="entry name" value="MFS"/>
</dbReference>
<keyword evidence="2" id="KW-0813">Transport</keyword>
<feature type="transmembrane region" description="Helical" evidence="6">
    <location>
        <begin position="396"/>
        <end position="418"/>
    </location>
</feature>
<feature type="transmembrane region" description="Helical" evidence="6">
    <location>
        <begin position="424"/>
        <end position="445"/>
    </location>
</feature>
<dbReference type="PANTHER" id="PTHR42718:SF9">
    <property type="entry name" value="MAJOR FACILITATOR SUPERFAMILY MULTIDRUG TRANSPORTER MFSC"/>
    <property type="match status" value="1"/>
</dbReference>
<feature type="transmembrane region" description="Helical" evidence="6">
    <location>
        <begin position="142"/>
        <end position="164"/>
    </location>
</feature>
<evidence type="ECO:0000259" key="7">
    <source>
        <dbReference type="PROSITE" id="PS50850"/>
    </source>
</evidence>
<feature type="transmembrane region" description="Helical" evidence="6">
    <location>
        <begin position="109"/>
        <end position="130"/>
    </location>
</feature>
<comment type="subcellular location">
    <subcellularLocation>
        <location evidence="1">Cell membrane</location>
        <topology evidence="1">Multi-pass membrane protein</topology>
    </subcellularLocation>
</comment>